<gene>
    <name evidence="2" type="ORF">QCQ61_13440</name>
</gene>
<keyword evidence="3" id="KW-1185">Reference proteome</keyword>
<evidence type="ECO:0000313" key="2">
    <source>
        <dbReference type="EMBL" id="WGF92199.1"/>
    </source>
</evidence>
<dbReference type="Proteomes" id="UP001238523">
    <property type="component" value="Chromosome"/>
</dbReference>
<dbReference type="InterPro" id="IPR036388">
    <property type="entry name" value="WH-like_DNA-bd_sf"/>
</dbReference>
<dbReference type="InterPro" id="IPR000792">
    <property type="entry name" value="Tscrpt_reg_LuxR_C"/>
</dbReference>
<evidence type="ECO:0000259" key="1">
    <source>
        <dbReference type="Pfam" id="PF00196"/>
    </source>
</evidence>
<accession>A0ABY8KUF9</accession>
<proteinExistence type="predicted"/>
<dbReference type="Pfam" id="PF00196">
    <property type="entry name" value="GerE"/>
    <property type="match status" value="1"/>
</dbReference>
<name>A0ABY8KUF9_9FLAO</name>
<dbReference type="Gene3D" id="1.10.10.10">
    <property type="entry name" value="Winged helix-like DNA-binding domain superfamily/Winged helix DNA-binding domain"/>
    <property type="match status" value="1"/>
</dbReference>
<dbReference type="EMBL" id="CP122379">
    <property type="protein sequence ID" value="WGF92199.1"/>
    <property type="molecule type" value="Genomic_DNA"/>
</dbReference>
<sequence>MAGKPKPMSQVKQMLRMRLKGKGIKTIARNLQISKNTVKEYIRKVETGNVPIAELLKLEDPILEAKLLAGNPSFKDDRYEPLKVRLKYFAKELKKVGVNRKVLYEEYCVDNANPYSYSQFCYHLQQYIKAVNLQWY</sequence>
<evidence type="ECO:0000313" key="3">
    <source>
        <dbReference type="Proteomes" id="UP001238523"/>
    </source>
</evidence>
<reference evidence="2 3" key="1">
    <citation type="submission" date="2023-04" db="EMBL/GenBank/DDBJ databases">
        <title>Taxonomic identification of the Arctic strain Aequorivita sp. nov. and transcriptomic analysis in response to temperature stress.</title>
        <authorList>
            <person name="Liu W."/>
            <person name="Cong B."/>
            <person name="Lin J."/>
        </authorList>
    </citation>
    <scope>NUCLEOTIDE SEQUENCE [LARGE SCALE GENOMIC DNA]</scope>
    <source>
        <strain evidence="2 3">Ant34-E75</strain>
    </source>
</reference>
<protein>
    <submittedName>
        <fullName evidence="2">LuxR C-terminal-related transcriptional regulator</fullName>
    </submittedName>
</protein>
<organism evidence="2 3">
    <name type="scientific">Aequorivita marisscotiae</name>
    <dbReference type="NCBI Taxonomy" id="3040348"/>
    <lineage>
        <taxon>Bacteria</taxon>
        <taxon>Pseudomonadati</taxon>
        <taxon>Bacteroidota</taxon>
        <taxon>Flavobacteriia</taxon>
        <taxon>Flavobacteriales</taxon>
        <taxon>Flavobacteriaceae</taxon>
        <taxon>Aequorivita</taxon>
    </lineage>
</organism>
<feature type="domain" description="HTH luxR-type" evidence="1">
    <location>
        <begin position="12"/>
        <end position="45"/>
    </location>
</feature>
<dbReference type="RefSeq" id="WP_279448156.1">
    <property type="nucleotide sequence ID" value="NZ_CP122379.1"/>
</dbReference>